<protein>
    <recommendedName>
        <fullName evidence="6">unspecific monooxygenase</fullName>
        <ecNumber evidence="6">1.14.14.1</ecNumber>
    </recommendedName>
</protein>
<gene>
    <name evidence="18" type="ORF">EEDITHA_LOCUS20187</name>
</gene>
<evidence type="ECO:0000256" key="5">
    <source>
        <dbReference type="ARBA" id="ARBA00010617"/>
    </source>
</evidence>
<keyword evidence="8 16" id="KW-0479">Metal-binding</keyword>
<dbReference type="InterPro" id="IPR036396">
    <property type="entry name" value="Cyt_P450_sf"/>
</dbReference>
<dbReference type="Pfam" id="PF00067">
    <property type="entry name" value="p450"/>
    <property type="match status" value="1"/>
</dbReference>
<proteinExistence type="inferred from homology"/>
<evidence type="ECO:0000256" key="13">
    <source>
        <dbReference type="ARBA" id="ARBA00023033"/>
    </source>
</evidence>
<feature type="region of interest" description="Disordered" evidence="17">
    <location>
        <begin position="318"/>
        <end position="337"/>
    </location>
</feature>
<comment type="cofactor">
    <cofactor evidence="1 16">
        <name>heme</name>
        <dbReference type="ChEBI" id="CHEBI:30413"/>
    </cofactor>
</comment>
<dbReference type="GO" id="GO:0020037">
    <property type="term" value="F:heme binding"/>
    <property type="evidence" value="ECO:0007669"/>
    <property type="project" value="InterPro"/>
</dbReference>
<name>A0AAU9V9Z1_EUPED</name>
<evidence type="ECO:0000256" key="8">
    <source>
        <dbReference type="ARBA" id="ARBA00022723"/>
    </source>
</evidence>
<evidence type="ECO:0000313" key="18">
    <source>
        <dbReference type="EMBL" id="CAH2105996.1"/>
    </source>
</evidence>
<keyword evidence="14" id="KW-0472">Membrane</keyword>
<keyword evidence="19" id="KW-1185">Reference proteome</keyword>
<evidence type="ECO:0000256" key="4">
    <source>
        <dbReference type="ARBA" id="ARBA00004406"/>
    </source>
</evidence>
<evidence type="ECO:0000256" key="17">
    <source>
        <dbReference type="SAM" id="MobiDB-lite"/>
    </source>
</evidence>
<evidence type="ECO:0000256" key="7">
    <source>
        <dbReference type="ARBA" id="ARBA00022617"/>
    </source>
</evidence>
<evidence type="ECO:0000313" key="19">
    <source>
        <dbReference type="Proteomes" id="UP001153954"/>
    </source>
</evidence>
<dbReference type="EC" id="1.14.14.1" evidence="6"/>
<dbReference type="GO" id="GO:0005506">
    <property type="term" value="F:iron ion binding"/>
    <property type="evidence" value="ECO:0007669"/>
    <property type="project" value="InterPro"/>
</dbReference>
<dbReference type="GO" id="GO:0016712">
    <property type="term" value="F:oxidoreductase activity, acting on paired donors, with incorporation or reduction of molecular oxygen, reduced flavin or flavoprotein as one donor, and incorporation of one atom of oxygen"/>
    <property type="evidence" value="ECO:0007669"/>
    <property type="project" value="UniProtKB-EC"/>
</dbReference>
<evidence type="ECO:0000256" key="15">
    <source>
        <dbReference type="ARBA" id="ARBA00047827"/>
    </source>
</evidence>
<feature type="binding site" description="axial binding residue" evidence="16">
    <location>
        <position position="934"/>
    </location>
    <ligand>
        <name>heme</name>
        <dbReference type="ChEBI" id="CHEBI:30413"/>
    </ligand>
    <ligandPart>
        <name>Fe</name>
        <dbReference type="ChEBI" id="CHEBI:18248"/>
    </ligandPart>
</feature>
<dbReference type="InterPro" id="IPR002403">
    <property type="entry name" value="Cyt_P450_E_grp-IV"/>
</dbReference>
<dbReference type="Proteomes" id="UP001153954">
    <property type="component" value="Unassembled WGS sequence"/>
</dbReference>
<evidence type="ECO:0000256" key="16">
    <source>
        <dbReference type="PIRSR" id="PIRSR602403-1"/>
    </source>
</evidence>
<accession>A0AAU9V9Z1</accession>
<dbReference type="InterPro" id="IPR050476">
    <property type="entry name" value="Insect_CytP450_Detox"/>
</dbReference>
<feature type="region of interest" description="Disordered" evidence="17">
    <location>
        <begin position="117"/>
        <end position="139"/>
    </location>
</feature>
<sequence length="992" mass="114713">MIPFMAVVAEDMTSVLLEMINNSSTGSIEVDVNDFTKTLANDVIADCVFGVNSSSPREERNELYKMGTEFFENNLKEVFLIILVDLAGATMSETENEATENIEGDLRDIFGLSPVEPYEDSGSEYVPEQRSRSSSRSLQDIFGDSSIEDNEEGQSTVFTNKNTRKRMRKENLWKKNVRKNKRARGEAYVNTKGVLIPAKQIDKGIRCICNQKCHEKIVQDRQKQLFSNFYALANFDLQSAYLYSLIHVVIKARSHVRVRDTTSDRVAGNITSKPKEFSRLYHLPEANGKHIRVCKSFFKQVLKVSDGRLTRVLKNKPLGDPAPIDKRGRHIPSNKTPETKVNEVKDFINTFPKYDSHYTRHKSETRQYLPPHLNLSIMYSEYKSKVEGSVSKYIFEKIFNENFNLTFHAPVTDSCKRCDNFKVQIDACDNNELSKKNELTIAKELHLRKAESAMKNLKLDMQNAKQDNDTTVIIFDLMKTLPTPVISTGISYYKRQLWTYCLGIHNAGTDEMFMYVWDESTASRGPQEIGSCLLKFIREHVHTKRLIMYSDQCGGQNRNIKVAVLCMHIVSSPQFTVENIDHKFTVSGHSFSSCDRAFGLVEKQKKYFPDIYVPEHWNNVILAARKKKPFKIVEMKRDDFISTKALETNITNRKISVDRSKVEWLKIQWILYNKSHPLSMFFKYSNETEVLFTEIFGKHKYKEKYVRYFTKMVASAMKHREEFQIYRPDVIHLLSEARKGRLKHDDKVSGERKDFGFASVPESVYGKKTVSRVWDHLDLVAQAVTFYLNGFDNIAATLSFALHELALQPEIQERLVREIKQHHTRNGGRLNVRSIQTMKYMDMVVSETLRLWPPETVLERVCARPFNLGKPNPKASTDYVVQRGERITIPVWSIHRDPIYFPNPKKFNPERFSEQNKANLNMCYMPFGSGPRNCIGSKFALCELKIILYYFLLFIEVYPSKRTCIPPKLSMDHASLQVNGAHWLMFKARSQF</sequence>
<dbReference type="Gene3D" id="1.10.630.10">
    <property type="entry name" value="Cytochrome P450"/>
    <property type="match status" value="2"/>
</dbReference>
<comment type="subcellular location">
    <subcellularLocation>
        <location evidence="4">Endoplasmic reticulum membrane</location>
        <topology evidence="4">Peripheral membrane protein</topology>
    </subcellularLocation>
    <subcellularLocation>
        <location evidence="3">Microsome membrane</location>
        <topology evidence="3">Peripheral membrane protein</topology>
    </subcellularLocation>
</comment>
<dbReference type="PANTHER" id="PTHR24292:SF54">
    <property type="entry name" value="CYP9F3-RELATED"/>
    <property type="match status" value="1"/>
</dbReference>
<dbReference type="AlphaFoldDB" id="A0AAU9V9Z1"/>
<keyword evidence="9" id="KW-0256">Endoplasmic reticulum</keyword>
<evidence type="ECO:0000256" key="11">
    <source>
        <dbReference type="ARBA" id="ARBA00023002"/>
    </source>
</evidence>
<keyword evidence="7 16" id="KW-0349">Heme</keyword>
<dbReference type="PRINTS" id="PR00465">
    <property type="entry name" value="EP450IV"/>
</dbReference>
<evidence type="ECO:0000256" key="3">
    <source>
        <dbReference type="ARBA" id="ARBA00004174"/>
    </source>
</evidence>
<comment type="similarity">
    <text evidence="5">Belongs to the cytochrome P450 family.</text>
</comment>
<dbReference type="InterPro" id="IPR001128">
    <property type="entry name" value="Cyt_P450"/>
</dbReference>
<dbReference type="SUPFAM" id="SSF48264">
    <property type="entry name" value="Cytochrome P450"/>
    <property type="match status" value="2"/>
</dbReference>
<evidence type="ECO:0000256" key="14">
    <source>
        <dbReference type="ARBA" id="ARBA00023136"/>
    </source>
</evidence>
<dbReference type="PROSITE" id="PS00086">
    <property type="entry name" value="CYTOCHROME_P450"/>
    <property type="match status" value="1"/>
</dbReference>
<comment type="catalytic activity">
    <reaction evidence="15">
        <text>an organic molecule + reduced [NADPH--hemoprotein reductase] + O2 = an alcohol + oxidized [NADPH--hemoprotein reductase] + H2O + H(+)</text>
        <dbReference type="Rhea" id="RHEA:17149"/>
        <dbReference type="Rhea" id="RHEA-COMP:11964"/>
        <dbReference type="Rhea" id="RHEA-COMP:11965"/>
        <dbReference type="ChEBI" id="CHEBI:15377"/>
        <dbReference type="ChEBI" id="CHEBI:15378"/>
        <dbReference type="ChEBI" id="CHEBI:15379"/>
        <dbReference type="ChEBI" id="CHEBI:30879"/>
        <dbReference type="ChEBI" id="CHEBI:57618"/>
        <dbReference type="ChEBI" id="CHEBI:58210"/>
        <dbReference type="ChEBI" id="CHEBI:142491"/>
        <dbReference type="EC" id="1.14.14.1"/>
    </reaction>
</comment>
<evidence type="ECO:0000256" key="1">
    <source>
        <dbReference type="ARBA" id="ARBA00001971"/>
    </source>
</evidence>
<evidence type="ECO:0000256" key="12">
    <source>
        <dbReference type="ARBA" id="ARBA00023004"/>
    </source>
</evidence>
<keyword evidence="10" id="KW-0492">Microsome</keyword>
<dbReference type="GO" id="GO:0005789">
    <property type="term" value="C:endoplasmic reticulum membrane"/>
    <property type="evidence" value="ECO:0007669"/>
    <property type="project" value="UniProtKB-SubCell"/>
</dbReference>
<dbReference type="InterPro" id="IPR017972">
    <property type="entry name" value="Cyt_P450_CS"/>
</dbReference>
<keyword evidence="12 16" id="KW-0408">Iron</keyword>
<dbReference type="PANTHER" id="PTHR24292">
    <property type="entry name" value="CYTOCHROME P450"/>
    <property type="match status" value="1"/>
</dbReference>
<comment type="caution">
    <text evidence="18">The sequence shown here is derived from an EMBL/GenBank/DDBJ whole genome shotgun (WGS) entry which is preliminary data.</text>
</comment>
<evidence type="ECO:0000256" key="10">
    <source>
        <dbReference type="ARBA" id="ARBA00022848"/>
    </source>
</evidence>
<reference evidence="18" key="1">
    <citation type="submission" date="2022-03" db="EMBL/GenBank/DDBJ databases">
        <authorList>
            <person name="Tunstrom K."/>
        </authorList>
    </citation>
    <scope>NUCLEOTIDE SEQUENCE</scope>
</reference>
<keyword evidence="13" id="KW-0503">Monooxygenase</keyword>
<evidence type="ECO:0000256" key="9">
    <source>
        <dbReference type="ARBA" id="ARBA00022824"/>
    </source>
</evidence>
<evidence type="ECO:0000256" key="2">
    <source>
        <dbReference type="ARBA" id="ARBA00003690"/>
    </source>
</evidence>
<keyword evidence="11" id="KW-0560">Oxidoreductase</keyword>
<dbReference type="EMBL" id="CAKOGL010000029">
    <property type="protein sequence ID" value="CAH2105996.1"/>
    <property type="molecule type" value="Genomic_DNA"/>
</dbReference>
<organism evidence="18 19">
    <name type="scientific">Euphydryas editha</name>
    <name type="common">Edith's checkerspot</name>
    <dbReference type="NCBI Taxonomy" id="104508"/>
    <lineage>
        <taxon>Eukaryota</taxon>
        <taxon>Metazoa</taxon>
        <taxon>Ecdysozoa</taxon>
        <taxon>Arthropoda</taxon>
        <taxon>Hexapoda</taxon>
        <taxon>Insecta</taxon>
        <taxon>Pterygota</taxon>
        <taxon>Neoptera</taxon>
        <taxon>Endopterygota</taxon>
        <taxon>Lepidoptera</taxon>
        <taxon>Glossata</taxon>
        <taxon>Ditrysia</taxon>
        <taxon>Papilionoidea</taxon>
        <taxon>Nymphalidae</taxon>
        <taxon>Nymphalinae</taxon>
        <taxon>Euphydryas</taxon>
    </lineage>
</organism>
<dbReference type="PRINTS" id="PR00385">
    <property type="entry name" value="P450"/>
</dbReference>
<evidence type="ECO:0000256" key="6">
    <source>
        <dbReference type="ARBA" id="ARBA00012109"/>
    </source>
</evidence>
<comment type="function">
    <text evidence="2">May be involved in the metabolism of insect hormones and in the breakdown of synthetic insecticides.</text>
</comment>